<feature type="compositionally biased region" description="Low complexity" evidence="1">
    <location>
        <begin position="65"/>
        <end position="76"/>
    </location>
</feature>
<organism evidence="2 3">
    <name type="scientific">Coemansia brasiliensis</name>
    <dbReference type="NCBI Taxonomy" id="2650707"/>
    <lineage>
        <taxon>Eukaryota</taxon>
        <taxon>Fungi</taxon>
        <taxon>Fungi incertae sedis</taxon>
        <taxon>Zoopagomycota</taxon>
        <taxon>Kickxellomycotina</taxon>
        <taxon>Kickxellomycetes</taxon>
        <taxon>Kickxellales</taxon>
        <taxon>Kickxellaceae</taxon>
        <taxon>Coemansia</taxon>
    </lineage>
</organism>
<protein>
    <submittedName>
        <fullName evidence="2">Uncharacterized protein</fullName>
    </submittedName>
</protein>
<evidence type="ECO:0000313" key="3">
    <source>
        <dbReference type="Proteomes" id="UP001139887"/>
    </source>
</evidence>
<reference evidence="2" key="1">
    <citation type="submission" date="2022-07" db="EMBL/GenBank/DDBJ databases">
        <title>Phylogenomic reconstructions and comparative analyses of Kickxellomycotina fungi.</title>
        <authorList>
            <person name="Reynolds N.K."/>
            <person name="Stajich J.E."/>
            <person name="Barry K."/>
            <person name="Grigoriev I.V."/>
            <person name="Crous P."/>
            <person name="Smith M.E."/>
        </authorList>
    </citation>
    <scope>NUCLEOTIDE SEQUENCE</scope>
    <source>
        <strain evidence="2">NRRL 1566</strain>
    </source>
</reference>
<feature type="region of interest" description="Disordered" evidence="1">
    <location>
        <begin position="1"/>
        <end position="87"/>
    </location>
</feature>
<dbReference type="EMBL" id="JANBUW010001514">
    <property type="protein sequence ID" value="KAJ2843131.1"/>
    <property type="molecule type" value="Genomic_DNA"/>
</dbReference>
<comment type="caution">
    <text evidence="2">The sequence shown here is derived from an EMBL/GenBank/DDBJ whole genome shotgun (WGS) entry which is preliminary data.</text>
</comment>
<dbReference type="Proteomes" id="UP001139887">
    <property type="component" value="Unassembled WGS sequence"/>
</dbReference>
<name>A0A9W8LV52_9FUNG</name>
<proteinExistence type="predicted"/>
<accession>A0A9W8LV52</accession>
<keyword evidence="3" id="KW-1185">Reference proteome</keyword>
<gene>
    <name evidence="2" type="ORF">IWW36_005660</name>
</gene>
<evidence type="ECO:0000256" key="1">
    <source>
        <dbReference type="SAM" id="MobiDB-lite"/>
    </source>
</evidence>
<evidence type="ECO:0000313" key="2">
    <source>
        <dbReference type="EMBL" id="KAJ2843131.1"/>
    </source>
</evidence>
<dbReference type="OrthoDB" id="5350595at2759"/>
<sequence length="210" mass="22694">LREGIETAVRVGAAAHSSEQPIALNPKPTSKPAAIKDLDDNTPLALLSASPTQAKKGTGNAAKASQESVLSSPSSSAKMEVEAASPRSKNKEVAAAAAFLKTPIKRFVNGFIVLNEFGKEMAAMAMALHLQDQDRQLEPVVLFQTDNDKVELRAGISSGQREDEEYADLLEYFDPNEPAFRRAQAVKDLLKPARRSTVINLGPRDSVRQK</sequence>
<feature type="non-terminal residue" evidence="2">
    <location>
        <position position="1"/>
    </location>
</feature>
<dbReference type="AlphaFoldDB" id="A0A9W8LV52"/>